<dbReference type="InterPro" id="IPR008928">
    <property type="entry name" value="6-hairpin_glycosidase_sf"/>
</dbReference>
<dbReference type="Pfam" id="PF21307">
    <property type="entry name" value="Glyco_hydro_95_C"/>
    <property type="match status" value="1"/>
</dbReference>
<dbReference type="GO" id="GO:0004560">
    <property type="term" value="F:alpha-L-fucosidase activity"/>
    <property type="evidence" value="ECO:0007669"/>
    <property type="project" value="TreeGrafter"/>
</dbReference>
<dbReference type="AlphaFoldDB" id="A0A1C3Z2A2"/>
<dbReference type="STRING" id="1335309.GA0116948_101206"/>
<dbReference type="PANTHER" id="PTHR31084">
    <property type="entry name" value="ALPHA-L-FUCOSIDASE 2"/>
    <property type="match status" value="1"/>
</dbReference>
<dbReference type="InterPro" id="IPR027414">
    <property type="entry name" value="GH95_N_dom"/>
</dbReference>
<dbReference type="Pfam" id="PF14498">
    <property type="entry name" value="Glyco_hyd_65N_2"/>
    <property type="match status" value="1"/>
</dbReference>
<dbReference type="Pfam" id="PF22124">
    <property type="entry name" value="Glyco_hydro_95_cat"/>
    <property type="match status" value="1"/>
</dbReference>
<evidence type="ECO:0000259" key="1">
    <source>
        <dbReference type="Pfam" id="PF14498"/>
    </source>
</evidence>
<feature type="domain" description="Glycosyl hydrolase family 95 catalytic" evidence="3">
    <location>
        <begin position="292"/>
        <end position="655"/>
    </location>
</feature>
<name>A0A1C3Z2A2_9BACT</name>
<dbReference type="InterPro" id="IPR012341">
    <property type="entry name" value="6hp_glycosidase-like_sf"/>
</dbReference>
<sequence>MMSKKILFLLVGLLMVTTTFSQVVGPHDLSFNHLASRWDEAMPLGNGLLGVLVWGKQGNLRMSLDRADLWDERQALDLGKFNFHTVEEKVKTNQYADVQQLGDVPYETLPFPTKLPAAALEVDVRSWGKVVSNTLDITTAINTVRFTNGVVFTTYVHATQPFGRFLITHLPDSIAAGVVPALRMQPYASNSDVPVADNSQAGQGLASLGYQQGHVVTTDSSSLYHQPISDGHFYEVLVKWKHLDAHTVAGYWTISNNMAAASNIPLADTASDRNAHVVWWKKFWAQSSISLPDSMLEKQYYLEQYKLGCVARAGAPAITLQAIWTADNGSLPPWKGDFHNDLNTQLSYWPAYTGNHLPEAATFTDWLWKIKPNNEKYTRQYFGVKGFNVPGVVTLSGVPMGGWIQYSLSPTMGAWCAQYFYWQWRYSMDSAFLQNKAYPYIQGVAQYLESITRVEQGVRKLPLSSSPEYRDNDVKAWFTEWTNFDLSLARYLFTIAGSVCESMGKTTESQHWQKVLASLPALAQTVNGLSVAVGVDQTTSHRHMSPYMAIYPLGLLDVNKEEDKVTINKTLQHLSNLGTREWCGYSFSWMACLYARAYKADSAVKQLQIFATHFCAPNSFHLNGDQQGGEYSNFTYRPFTLEGNFAFAQGVQELLLQSRQGYLQVFPAIPSHWRDVSFTHLRGEGAFLVSARKTAGVVRSVAVIAQKGGKLRLQLPFVQWRVKQITGNRVQDEGNGMYSLYLHKGETVIFENEAAIN</sequence>
<organism evidence="4 5">
    <name type="scientific">Chitinophaga costaii</name>
    <dbReference type="NCBI Taxonomy" id="1335309"/>
    <lineage>
        <taxon>Bacteria</taxon>
        <taxon>Pseudomonadati</taxon>
        <taxon>Bacteroidota</taxon>
        <taxon>Chitinophagia</taxon>
        <taxon>Chitinophagales</taxon>
        <taxon>Chitinophagaceae</taxon>
        <taxon>Chitinophaga</taxon>
    </lineage>
</organism>
<protein>
    <submittedName>
        <fullName evidence="4">Alpha-L-fucosidase 2</fullName>
    </submittedName>
</protein>
<dbReference type="Gene3D" id="1.50.10.10">
    <property type="match status" value="1"/>
</dbReference>
<feature type="domain" description="Glycosyl hydrolase family 95 N-terminal" evidence="1">
    <location>
        <begin position="29"/>
        <end position="158"/>
    </location>
</feature>
<dbReference type="Proteomes" id="UP000242818">
    <property type="component" value="Unassembled WGS sequence"/>
</dbReference>
<evidence type="ECO:0000313" key="4">
    <source>
        <dbReference type="EMBL" id="SCB76420.1"/>
    </source>
</evidence>
<dbReference type="GO" id="GO:0005975">
    <property type="term" value="P:carbohydrate metabolic process"/>
    <property type="evidence" value="ECO:0007669"/>
    <property type="project" value="InterPro"/>
</dbReference>
<evidence type="ECO:0000259" key="2">
    <source>
        <dbReference type="Pfam" id="PF21307"/>
    </source>
</evidence>
<accession>A0A1C3Z2A2</accession>
<proteinExistence type="predicted"/>
<gene>
    <name evidence="4" type="ORF">GA0116948_101206</name>
</gene>
<keyword evidence="5" id="KW-1185">Reference proteome</keyword>
<evidence type="ECO:0000259" key="3">
    <source>
        <dbReference type="Pfam" id="PF22124"/>
    </source>
</evidence>
<dbReference type="EMBL" id="FMAR01000001">
    <property type="protein sequence ID" value="SCB76420.1"/>
    <property type="molecule type" value="Genomic_DNA"/>
</dbReference>
<evidence type="ECO:0000313" key="5">
    <source>
        <dbReference type="Proteomes" id="UP000242818"/>
    </source>
</evidence>
<feature type="domain" description="Alpha fucosidase A-like C-terminal" evidence="2">
    <location>
        <begin position="657"/>
        <end position="747"/>
    </location>
</feature>
<dbReference type="InterPro" id="IPR049053">
    <property type="entry name" value="AFCA-like_C"/>
</dbReference>
<reference evidence="4 5" key="1">
    <citation type="submission" date="2016-08" db="EMBL/GenBank/DDBJ databases">
        <authorList>
            <person name="Seilhamer J.J."/>
        </authorList>
    </citation>
    <scope>NUCLEOTIDE SEQUENCE [LARGE SCALE GENOMIC DNA]</scope>
    <source>
        <strain evidence="4 5">A37T2</strain>
    </source>
</reference>
<dbReference type="InterPro" id="IPR054363">
    <property type="entry name" value="GH95_cat"/>
</dbReference>
<dbReference type="PANTHER" id="PTHR31084:SF0">
    <property type="entry name" value="ALPHA-L-FUCOSIDASE 2"/>
    <property type="match status" value="1"/>
</dbReference>
<dbReference type="SUPFAM" id="SSF48208">
    <property type="entry name" value="Six-hairpin glycosidases"/>
    <property type="match status" value="1"/>
</dbReference>